<feature type="compositionally biased region" description="Pro residues" evidence="1">
    <location>
        <begin position="95"/>
        <end position="106"/>
    </location>
</feature>
<dbReference type="InterPro" id="IPR013083">
    <property type="entry name" value="Znf_RING/FYVE/PHD"/>
</dbReference>
<feature type="compositionally biased region" description="Basic and acidic residues" evidence="1">
    <location>
        <begin position="357"/>
        <end position="370"/>
    </location>
</feature>
<name>A0A0D2NEZ6_9CHLO</name>
<keyword evidence="3" id="KW-1185">Reference proteome</keyword>
<feature type="region of interest" description="Disordered" evidence="1">
    <location>
        <begin position="74"/>
        <end position="130"/>
    </location>
</feature>
<feature type="region of interest" description="Disordered" evidence="1">
    <location>
        <begin position="1"/>
        <end position="38"/>
    </location>
</feature>
<feature type="region of interest" description="Disordered" evidence="1">
    <location>
        <begin position="227"/>
        <end position="275"/>
    </location>
</feature>
<feature type="compositionally biased region" description="Polar residues" evidence="1">
    <location>
        <begin position="393"/>
        <end position="402"/>
    </location>
</feature>
<feature type="compositionally biased region" description="Low complexity" evidence="1">
    <location>
        <begin position="327"/>
        <end position="349"/>
    </location>
</feature>
<accession>A0A0D2NEZ6</accession>
<proteinExistence type="predicted"/>
<dbReference type="RefSeq" id="XP_013902745.1">
    <property type="nucleotide sequence ID" value="XM_014047291.1"/>
</dbReference>
<dbReference type="GeneID" id="25737109"/>
<dbReference type="STRING" id="145388.A0A0D2NEZ6"/>
<feature type="compositionally biased region" description="Low complexity" evidence="1">
    <location>
        <begin position="227"/>
        <end position="267"/>
    </location>
</feature>
<dbReference type="AlphaFoldDB" id="A0A0D2NEZ6"/>
<protein>
    <submittedName>
        <fullName evidence="2">Uncharacterized protein</fullName>
    </submittedName>
</protein>
<dbReference type="KEGG" id="mng:MNEG_4231"/>
<feature type="compositionally biased region" description="Basic and acidic residues" evidence="1">
    <location>
        <begin position="82"/>
        <end position="91"/>
    </location>
</feature>
<sequence length="503" mass="54237">MEGVAFARRPASHRRSHSFSGTWQPAPEGGAPLPSPSCNEQLLGAPVDAAAQRLLRLRRLAMVAVADGRQAGRLIRRAKAPTSEKHRHDGQLRPSPLPPRAPPSPAPQGRSHAWTTRDGAPGPPGATVAPNAPAVLQEEQQKLQQQQQQRQQQQQWQQQQQQQQQHHHHHQEHQNQQEHQQQQEQLHQQQQEQLYQQEQQRKSHVSSRVQLLERLINLEQERVARNPFQQQAQRRRCQSQPSSPLAAPLAPRRPHPTAASQAAAPSAGWGGAGLQGERASRLDRVAAGAAYQEAARPHESHSRLRHWLEMERAALAGPGAGAGAGKWSGATAAAAAAHKPPKQQPQDAASQGTLAHEQGEADGRSGDAQRRASPVLPLPETPHARPLGRPRVSSGSTCERTGSSSNSSVCSHDDVQAAAAAAAPLPRRVPQQPAPSPVAAGVAVAAAYVHTSSAHACACRPCAADVRVRDLCPLCQHAIELVLRMHPCVGALVDDARRQLPAV</sequence>
<feature type="region of interest" description="Disordered" evidence="1">
    <location>
        <begin position="319"/>
        <end position="411"/>
    </location>
</feature>
<dbReference type="Proteomes" id="UP000054498">
    <property type="component" value="Unassembled WGS sequence"/>
</dbReference>
<feature type="compositionally biased region" description="Low complexity" evidence="1">
    <location>
        <begin position="177"/>
        <end position="198"/>
    </location>
</feature>
<evidence type="ECO:0000256" key="1">
    <source>
        <dbReference type="SAM" id="MobiDB-lite"/>
    </source>
</evidence>
<feature type="region of interest" description="Disordered" evidence="1">
    <location>
        <begin position="157"/>
        <end position="201"/>
    </location>
</feature>
<evidence type="ECO:0000313" key="2">
    <source>
        <dbReference type="EMBL" id="KIZ03726.1"/>
    </source>
</evidence>
<evidence type="ECO:0000313" key="3">
    <source>
        <dbReference type="Proteomes" id="UP000054498"/>
    </source>
</evidence>
<dbReference type="Gene3D" id="3.30.40.10">
    <property type="entry name" value="Zinc/RING finger domain, C3HC4 (zinc finger)"/>
    <property type="match status" value="1"/>
</dbReference>
<reference evidence="2 3" key="1">
    <citation type="journal article" date="2013" name="BMC Genomics">
        <title>Reconstruction of the lipid metabolism for the microalga Monoraphidium neglectum from its genome sequence reveals characteristics suitable for biofuel production.</title>
        <authorList>
            <person name="Bogen C."/>
            <person name="Al-Dilaimi A."/>
            <person name="Albersmeier A."/>
            <person name="Wichmann J."/>
            <person name="Grundmann M."/>
            <person name="Rupp O."/>
            <person name="Lauersen K.J."/>
            <person name="Blifernez-Klassen O."/>
            <person name="Kalinowski J."/>
            <person name="Goesmann A."/>
            <person name="Mussgnug J.H."/>
            <person name="Kruse O."/>
        </authorList>
    </citation>
    <scope>NUCLEOTIDE SEQUENCE [LARGE SCALE GENOMIC DNA]</scope>
    <source>
        <strain evidence="2 3">SAG 48.87</strain>
    </source>
</reference>
<organism evidence="2 3">
    <name type="scientific">Monoraphidium neglectum</name>
    <dbReference type="NCBI Taxonomy" id="145388"/>
    <lineage>
        <taxon>Eukaryota</taxon>
        <taxon>Viridiplantae</taxon>
        <taxon>Chlorophyta</taxon>
        <taxon>core chlorophytes</taxon>
        <taxon>Chlorophyceae</taxon>
        <taxon>CS clade</taxon>
        <taxon>Sphaeropleales</taxon>
        <taxon>Selenastraceae</taxon>
        <taxon>Monoraphidium</taxon>
    </lineage>
</organism>
<gene>
    <name evidence="2" type="ORF">MNEG_4231</name>
</gene>
<dbReference type="EMBL" id="KK100795">
    <property type="protein sequence ID" value="KIZ03726.1"/>
    <property type="molecule type" value="Genomic_DNA"/>
</dbReference>